<evidence type="ECO:0000256" key="3">
    <source>
        <dbReference type="ARBA" id="ARBA00009479"/>
    </source>
</evidence>
<dbReference type="EMBL" id="MHMD01000005">
    <property type="protein sequence ID" value="OGZ22168.1"/>
    <property type="molecule type" value="Genomic_DNA"/>
</dbReference>
<evidence type="ECO:0000256" key="2">
    <source>
        <dbReference type="ARBA" id="ARBA00004815"/>
    </source>
</evidence>
<dbReference type="STRING" id="1801668.A3D46_01935"/>
<evidence type="ECO:0000256" key="4">
    <source>
        <dbReference type="ARBA" id="ARBA00022490"/>
    </source>
</evidence>
<dbReference type="Pfam" id="PF09285">
    <property type="entry name" value="Elong-fact-P_C"/>
    <property type="match status" value="1"/>
</dbReference>
<dbReference type="SUPFAM" id="SSF50249">
    <property type="entry name" value="Nucleic acid-binding proteins"/>
    <property type="match status" value="1"/>
</dbReference>
<gene>
    <name evidence="8" type="ORF">A3D46_01935</name>
</gene>
<dbReference type="Gene3D" id="2.30.30.30">
    <property type="match status" value="1"/>
</dbReference>
<dbReference type="InterPro" id="IPR015365">
    <property type="entry name" value="Elong-fact-P_C"/>
</dbReference>
<dbReference type="Pfam" id="PF08207">
    <property type="entry name" value="EFP_N"/>
    <property type="match status" value="1"/>
</dbReference>
<evidence type="ECO:0000259" key="7">
    <source>
        <dbReference type="SMART" id="SM00841"/>
    </source>
</evidence>
<dbReference type="InterPro" id="IPR013852">
    <property type="entry name" value="Transl_elong_P/YeiP_CS"/>
</dbReference>
<comment type="similarity">
    <text evidence="3">Belongs to the elongation factor P family.</text>
</comment>
<dbReference type="InterPro" id="IPR012340">
    <property type="entry name" value="NA-bd_OB-fold"/>
</dbReference>
<dbReference type="InterPro" id="IPR008991">
    <property type="entry name" value="Translation_prot_SH3-like_sf"/>
</dbReference>
<evidence type="ECO:0000256" key="6">
    <source>
        <dbReference type="ARBA" id="ARBA00022917"/>
    </source>
</evidence>
<dbReference type="SUPFAM" id="SSF50104">
    <property type="entry name" value="Translation proteins SH3-like domain"/>
    <property type="match status" value="1"/>
</dbReference>
<organism evidence="8 9">
    <name type="scientific">Candidatus Nealsonbacteria bacterium RIFCSPHIGHO2_02_FULL_43_13</name>
    <dbReference type="NCBI Taxonomy" id="1801668"/>
    <lineage>
        <taxon>Bacteria</taxon>
        <taxon>Candidatus Nealsoniibacteriota</taxon>
    </lineage>
</organism>
<dbReference type="NCBIfam" id="NF001810">
    <property type="entry name" value="PRK00529.1"/>
    <property type="match status" value="1"/>
</dbReference>
<dbReference type="InterPro" id="IPR014722">
    <property type="entry name" value="Rib_uL2_dom2"/>
</dbReference>
<evidence type="ECO:0000313" key="8">
    <source>
        <dbReference type="EMBL" id="OGZ22168.1"/>
    </source>
</evidence>
<evidence type="ECO:0000256" key="1">
    <source>
        <dbReference type="ARBA" id="ARBA00004496"/>
    </source>
</evidence>
<dbReference type="PANTHER" id="PTHR30053">
    <property type="entry name" value="ELONGATION FACTOR P"/>
    <property type="match status" value="1"/>
</dbReference>
<reference evidence="8 9" key="1">
    <citation type="journal article" date="2016" name="Nat. Commun.">
        <title>Thousands of microbial genomes shed light on interconnected biogeochemical processes in an aquifer system.</title>
        <authorList>
            <person name="Anantharaman K."/>
            <person name="Brown C.T."/>
            <person name="Hug L.A."/>
            <person name="Sharon I."/>
            <person name="Castelle C.J."/>
            <person name="Probst A.J."/>
            <person name="Thomas B.C."/>
            <person name="Singh A."/>
            <person name="Wilkins M.J."/>
            <person name="Karaoz U."/>
            <person name="Brodie E.L."/>
            <person name="Williams K.H."/>
            <person name="Hubbard S.S."/>
            <person name="Banfield J.F."/>
        </authorList>
    </citation>
    <scope>NUCLEOTIDE SEQUENCE [LARGE SCALE GENOMIC DNA]</scope>
</reference>
<dbReference type="InterPro" id="IPR020599">
    <property type="entry name" value="Transl_elong_fac_P/YeiP"/>
</dbReference>
<sequence length="187" mass="20756">MLTAGDLRKGVRIIIDGEPYEVLDSNPMKKAQRRVVIQTKLKNLLTGNALERNFHQGEAFEEAELTKLSSKFLYNHRGTYFFSEEKNPSKRFELSEALLGTQANFLKPNKIVDAIIFNEKVVSVSLPIKTSLKVTEAPPGVKGDSAQGGTKIVTLETGAQVSVPLFVEEGDVIEVNTETGEYTRRVE</sequence>
<dbReference type="GO" id="GO:0005829">
    <property type="term" value="C:cytosol"/>
    <property type="evidence" value="ECO:0007669"/>
    <property type="project" value="UniProtKB-ARBA"/>
</dbReference>
<dbReference type="SMART" id="SM00841">
    <property type="entry name" value="Elong-fact-P_C"/>
    <property type="match status" value="1"/>
</dbReference>
<dbReference type="CDD" id="cd05794">
    <property type="entry name" value="S1_EF-P_repeat_2"/>
    <property type="match status" value="1"/>
</dbReference>
<keyword evidence="6" id="KW-0648">Protein biosynthesis</keyword>
<keyword evidence="5" id="KW-0251">Elongation factor</keyword>
<dbReference type="GO" id="GO:0003746">
    <property type="term" value="F:translation elongation factor activity"/>
    <property type="evidence" value="ECO:0007669"/>
    <property type="project" value="UniProtKB-KW"/>
</dbReference>
<dbReference type="PIRSF" id="PIRSF005901">
    <property type="entry name" value="EF-P"/>
    <property type="match status" value="1"/>
</dbReference>
<comment type="caution">
    <text evidence="8">The sequence shown here is derived from an EMBL/GenBank/DDBJ whole genome shotgun (WGS) entry which is preliminary data.</text>
</comment>
<dbReference type="FunFam" id="2.40.50.140:FF:000004">
    <property type="entry name" value="Elongation factor P"/>
    <property type="match status" value="1"/>
</dbReference>
<dbReference type="PANTHER" id="PTHR30053:SF12">
    <property type="entry name" value="ELONGATION FACTOR P (EF-P) FAMILY PROTEIN"/>
    <property type="match status" value="1"/>
</dbReference>
<comment type="pathway">
    <text evidence="2">Protein biosynthesis; polypeptide chain elongation.</text>
</comment>
<dbReference type="PROSITE" id="PS01275">
    <property type="entry name" value="EFP"/>
    <property type="match status" value="1"/>
</dbReference>
<keyword evidence="4" id="KW-0963">Cytoplasm</keyword>
<dbReference type="Gene3D" id="2.40.50.140">
    <property type="entry name" value="Nucleic acid-binding proteins"/>
    <property type="match status" value="2"/>
</dbReference>
<name>A0A1G2EAI5_9BACT</name>
<evidence type="ECO:0000256" key="5">
    <source>
        <dbReference type="ARBA" id="ARBA00022768"/>
    </source>
</evidence>
<protein>
    <recommendedName>
        <fullName evidence="7">Elongation factor P C-terminal domain-containing protein</fullName>
    </recommendedName>
</protein>
<comment type="subcellular location">
    <subcellularLocation>
        <location evidence="1">Cytoplasm</location>
    </subcellularLocation>
</comment>
<dbReference type="FunFam" id="2.30.30.30:FF:000003">
    <property type="entry name" value="Elongation factor P"/>
    <property type="match status" value="1"/>
</dbReference>
<evidence type="ECO:0000313" key="9">
    <source>
        <dbReference type="Proteomes" id="UP000178703"/>
    </source>
</evidence>
<dbReference type="Proteomes" id="UP000178703">
    <property type="component" value="Unassembled WGS sequence"/>
</dbReference>
<dbReference type="InterPro" id="IPR013185">
    <property type="entry name" value="Transl_elong_KOW-like"/>
</dbReference>
<dbReference type="AlphaFoldDB" id="A0A1G2EAI5"/>
<accession>A0A1G2EAI5</accession>
<proteinExistence type="inferred from homology"/>
<dbReference type="GO" id="GO:0043043">
    <property type="term" value="P:peptide biosynthetic process"/>
    <property type="evidence" value="ECO:0007669"/>
    <property type="project" value="InterPro"/>
</dbReference>
<feature type="domain" description="Elongation factor P C-terminal" evidence="7">
    <location>
        <begin position="130"/>
        <end position="185"/>
    </location>
</feature>